<protein>
    <recommendedName>
        <fullName evidence="8">Ribosomal protein L3</fullName>
    </recommendedName>
</protein>
<evidence type="ECO:0000256" key="4">
    <source>
        <dbReference type="RuleBase" id="RU003905"/>
    </source>
</evidence>
<dbReference type="Gene3D" id="4.10.960.10">
    <property type="entry name" value="Ribosomal protein L3, domain 3"/>
    <property type="match status" value="1"/>
</dbReference>
<keyword evidence="7" id="KW-1185">Reference proteome</keyword>
<dbReference type="FunFam" id="4.10.960.10:FF:000002">
    <property type="entry name" value="60S ribosomal protein L3"/>
    <property type="match status" value="1"/>
</dbReference>
<dbReference type="GO" id="GO:0006412">
    <property type="term" value="P:translation"/>
    <property type="evidence" value="ECO:0007669"/>
    <property type="project" value="InterPro"/>
</dbReference>
<accession>A0A5J5WYJ7</accession>
<dbReference type="InterPro" id="IPR045077">
    <property type="entry name" value="L3_arc_euk"/>
</dbReference>
<dbReference type="PANTHER" id="PTHR11363:SF14">
    <property type="entry name" value="LARGE RIBOSOMAL SUBUNIT PROTEIN UL3Y"/>
    <property type="match status" value="1"/>
</dbReference>
<dbReference type="GO" id="GO:0003723">
    <property type="term" value="F:RNA binding"/>
    <property type="evidence" value="ECO:0007669"/>
    <property type="project" value="TreeGrafter"/>
</dbReference>
<evidence type="ECO:0008006" key="8">
    <source>
        <dbReference type="Google" id="ProtNLM"/>
    </source>
</evidence>
<dbReference type="PANTHER" id="PTHR11363">
    <property type="entry name" value="60S RIBOSOMAL PROTEIN L3-RELATED"/>
    <property type="match status" value="1"/>
</dbReference>
<dbReference type="InterPro" id="IPR009000">
    <property type="entry name" value="Transl_B-barrel_sf"/>
</dbReference>
<evidence type="ECO:0000256" key="5">
    <source>
        <dbReference type="SAM" id="MobiDB-lite"/>
    </source>
</evidence>
<dbReference type="SUPFAM" id="SSF50447">
    <property type="entry name" value="Translation proteins"/>
    <property type="match status" value="1"/>
</dbReference>
<evidence type="ECO:0000256" key="2">
    <source>
        <dbReference type="ARBA" id="ARBA00022980"/>
    </source>
</evidence>
<proteinExistence type="inferred from homology"/>
<dbReference type="PROSITE" id="PS00474">
    <property type="entry name" value="RIBOSOMAL_L3"/>
    <property type="match status" value="1"/>
</dbReference>
<evidence type="ECO:0000256" key="1">
    <source>
        <dbReference type="ARBA" id="ARBA00006540"/>
    </source>
</evidence>
<dbReference type="FunFam" id="4.10.960.10:FF:000001">
    <property type="entry name" value="60S ribosomal protein L3"/>
    <property type="match status" value="1"/>
</dbReference>
<dbReference type="InterPro" id="IPR044892">
    <property type="entry name" value="Ribosomal_L3_dom_3_arc_sf"/>
</dbReference>
<dbReference type="GO" id="GO:0022625">
    <property type="term" value="C:cytosolic large ribosomal subunit"/>
    <property type="evidence" value="ECO:0007669"/>
    <property type="project" value="TreeGrafter"/>
</dbReference>
<gene>
    <name evidence="6" type="ORF">ES319_A01G195800v1</name>
</gene>
<comment type="similarity">
    <text evidence="1 4">Belongs to the universal ribosomal protein uL3 family.</text>
</comment>
<evidence type="ECO:0000313" key="6">
    <source>
        <dbReference type="EMBL" id="KAB2097801.1"/>
    </source>
</evidence>
<dbReference type="AlphaFoldDB" id="A0A5J5WYJ7"/>
<evidence type="ECO:0000313" key="7">
    <source>
        <dbReference type="Proteomes" id="UP000327439"/>
    </source>
</evidence>
<dbReference type="Gene3D" id="3.30.1430.10">
    <property type="match status" value="1"/>
</dbReference>
<dbReference type="Proteomes" id="UP000327439">
    <property type="component" value="Chromosome A01"/>
</dbReference>
<evidence type="ECO:0000256" key="3">
    <source>
        <dbReference type="ARBA" id="ARBA00023274"/>
    </source>
</evidence>
<feature type="compositionally biased region" description="Basic residues" evidence="5">
    <location>
        <begin position="18"/>
        <end position="31"/>
    </location>
</feature>
<keyword evidence="2 4" id="KW-0689">Ribosomal protein</keyword>
<dbReference type="GO" id="GO:0003735">
    <property type="term" value="F:structural constituent of ribosome"/>
    <property type="evidence" value="ECO:0007669"/>
    <property type="project" value="InterPro"/>
</dbReference>
<dbReference type="EMBL" id="CM018202">
    <property type="protein sequence ID" value="KAB2097801.1"/>
    <property type="molecule type" value="Genomic_DNA"/>
</dbReference>
<name>A0A5J5WYJ7_GOSBA</name>
<organism evidence="6 7">
    <name type="scientific">Gossypium barbadense</name>
    <name type="common">Sea Island cotton</name>
    <name type="synonym">Hibiscus barbadensis</name>
    <dbReference type="NCBI Taxonomy" id="3634"/>
    <lineage>
        <taxon>Eukaryota</taxon>
        <taxon>Viridiplantae</taxon>
        <taxon>Streptophyta</taxon>
        <taxon>Embryophyta</taxon>
        <taxon>Tracheophyta</taxon>
        <taxon>Spermatophyta</taxon>
        <taxon>Magnoliopsida</taxon>
        <taxon>eudicotyledons</taxon>
        <taxon>Gunneridae</taxon>
        <taxon>Pentapetalae</taxon>
        <taxon>rosids</taxon>
        <taxon>malvids</taxon>
        <taxon>Malvales</taxon>
        <taxon>Malvaceae</taxon>
        <taxon>Malvoideae</taxon>
        <taxon>Gossypium</taxon>
    </lineage>
</organism>
<reference evidence="7" key="1">
    <citation type="journal article" date="2020" name="Nat. Genet.">
        <title>Genomic diversifications of five Gossypium allopolyploid species and their impact on cotton improvement.</title>
        <authorList>
            <person name="Chen Z.J."/>
            <person name="Sreedasyam A."/>
            <person name="Ando A."/>
            <person name="Song Q."/>
            <person name="De Santiago L.M."/>
            <person name="Hulse-Kemp A.M."/>
            <person name="Ding M."/>
            <person name="Ye W."/>
            <person name="Kirkbride R.C."/>
            <person name="Jenkins J."/>
            <person name="Plott C."/>
            <person name="Lovell J."/>
            <person name="Lin Y.M."/>
            <person name="Vaughn R."/>
            <person name="Liu B."/>
            <person name="Simpson S."/>
            <person name="Scheffler B.E."/>
            <person name="Wen L."/>
            <person name="Saski C.A."/>
            <person name="Grover C.E."/>
            <person name="Hu G."/>
            <person name="Conover J.L."/>
            <person name="Carlson J.W."/>
            <person name="Shu S."/>
            <person name="Boston L.B."/>
            <person name="Williams M."/>
            <person name="Peterson D.G."/>
            <person name="McGee K."/>
            <person name="Jones D.C."/>
            <person name="Wendel J.F."/>
            <person name="Stelly D.M."/>
            <person name="Grimwood J."/>
            <person name="Schmutz J."/>
        </authorList>
    </citation>
    <scope>NUCLEOTIDE SEQUENCE [LARGE SCALE GENOMIC DNA]</scope>
    <source>
        <strain evidence="7">cv. 3-79</strain>
    </source>
</reference>
<dbReference type="OrthoDB" id="1611972at2759"/>
<feature type="region of interest" description="Disordered" evidence="5">
    <location>
        <begin position="1"/>
        <end position="35"/>
    </location>
</feature>
<dbReference type="InterPro" id="IPR019926">
    <property type="entry name" value="Ribosomal_uL3_CS"/>
</dbReference>
<dbReference type="Gene3D" id="2.40.30.10">
    <property type="entry name" value="Translation factors"/>
    <property type="match status" value="1"/>
</dbReference>
<dbReference type="Pfam" id="PF00297">
    <property type="entry name" value="Ribosomal_L3"/>
    <property type="match status" value="1"/>
</dbReference>
<dbReference type="InterPro" id="IPR000597">
    <property type="entry name" value="Ribosomal_uL3"/>
</dbReference>
<sequence length="298" mass="33783">MSHRKFEHPRHGSLGFLPRKRASRHRGKIKAFPKDDPTKPCRLTAFWGYKAGMTHIVREVESLKETCEAVTILVTPPMVVVGVVGYVKTPRGLRTLGSHWCKSKKKAFTKYSKKFETEDGISPSSRSIFCSYIRKMKGLKQKKAHLMEIQVNGGTIAQKVDFAYDEMIDIIGVTKGKGYEGVVTRWGVTRLPRKTHRGLRKVACIGAWHPARFSFTVARAGQNGYHHRTWMNKIEKEITPMGGFPHYGVVNEDYLVIKGGVVALEEIKLRFIDTSSKFGHGRFQTTQEKAKFYGKLKA</sequence>
<keyword evidence="3 4" id="KW-0687">Ribonucleoprotein</keyword>